<dbReference type="AlphaFoldDB" id="A0AAP0EMI6"/>
<evidence type="ECO:0000313" key="1">
    <source>
        <dbReference type="EMBL" id="KAK9094880.1"/>
    </source>
</evidence>
<organism evidence="1 2">
    <name type="scientific">Stephania cephalantha</name>
    <dbReference type="NCBI Taxonomy" id="152367"/>
    <lineage>
        <taxon>Eukaryota</taxon>
        <taxon>Viridiplantae</taxon>
        <taxon>Streptophyta</taxon>
        <taxon>Embryophyta</taxon>
        <taxon>Tracheophyta</taxon>
        <taxon>Spermatophyta</taxon>
        <taxon>Magnoliopsida</taxon>
        <taxon>Ranunculales</taxon>
        <taxon>Menispermaceae</taxon>
        <taxon>Menispermoideae</taxon>
        <taxon>Cissampelideae</taxon>
        <taxon>Stephania</taxon>
    </lineage>
</organism>
<gene>
    <name evidence="1" type="ORF">Scep_026349</name>
</gene>
<evidence type="ECO:0000313" key="2">
    <source>
        <dbReference type="Proteomes" id="UP001419268"/>
    </source>
</evidence>
<accession>A0AAP0EMI6</accession>
<dbReference type="Proteomes" id="UP001419268">
    <property type="component" value="Unassembled WGS sequence"/>
</dbReference>
<name>A0AAP0EMI6_9MAGN</name>
<dbReference type="EMBL" id="JBBNAG010000011">
    <property type="protein sequence ID" value="KAK9094880.1"/>
    <property type="molecule type" value="Genomic_DNA"/>
</dbReference>
<sequence>MRVKVTNYHHTITSLLLPGKNGPQLKSCVDYFMDTELKELRYRVRKFLTLVRRVKAVSIAPNLFGTVGSLEPQPEKNIPKGATYLTGCSTTMKLEYMRGATTHVRCSLRGFRPVEKLRELVGCSTLEWTQLD</sequence>
<keyword evidence="2" id="KW-1185">Reference proteome</keyword>
<comment type="caution">
    <text evidence="1">The sequence shown here is derived from an EMBL/GenBank/DDBJ whole genome shotgun (WGS) entry which is preliminary data.</text>
</comment>
<protein>
    <submittedName>
        <fullName evidence="1">Uncharacterized protein</fullName>
    </submittedName>
</protein>
<proteinExistence type="predicted"/>
<reference evidence="1 2" key="1">
    <citation type="submission" date="2024-01" db="EMBL/GenBank/DDBJ databases">
        <title>Genome assemblies of Stephania.</title>
        <authorList>
            <person name="Yang L."/>
        </authorList>
    </citation>
    <scope>NUCLEOTIDE SEQUENCE [LARGE SCALE GENOMIC DNA]</scope>
    <source>
        <strain evidence="1">JXDWG</strain>
        <tissue evidence="1">Leaf</tissue>
    </source>
</reference>